<dbReference type="EMBL" id="BMTP01000006">
    <property type="protein sequence ID" value="GGU40180.1"/>
    <property type="molecule type" value="Genomic_DNA"/>
</dbReference>
<organism evidence="2 3">
    <name type="scientific">Streptomyces lavendofoliae</name>
    <dbReference type="NCBI Taxonomy" id="67314"/>
    <lineage>
        <taxon>Bacteria</taxon>
        <taxon>Bacillati</taxon>
        <taxon>Actinomycetota</taxon>
        <taxon>Actinomycetes</taxon>
        <taxon>Kitasatosporales</taxon>
        <taxon>Streptomycetaceae</taxon>
        <taxon>Streptomyces</taxon>
    </lineage>
</organism>
<evidence type="ECO:0000313" key="3">
    <source>
        <dbReference type="Proteomes" id="UP000636661"/>
    </source>
</evidence>
<protein>
    <submittedName>
        <fullName evidence="2">Uncharacterized protein</fullName>
    </submittedName>
</protein>
<evidence type="ECO:0000256" key="1">
    <source>
        <dbReference type="SAM" id="MobiDB-lite"/>
    </source>
</evidence>
<keyword evidence="3" id="KW-1185">Reference proteome</keyword>
<dbReference type="Proteomes" id="UP000636661">
    <property type="component" value="Unassembled WGS sequence"/>
</dbReference>
<dbReference type="AlphaFoldDB" id="A0A918HX57"/>
<gene>
    <name evidence="2" type="ORF">GCM10010274_29860</name>
</gene>
<feature type="region of interest" description="Disordered" evidence="1">
    <location>
        <begin position="19"/>
        <end position="45"/>
    </location>
</feature>
<evidence type="ECO:0000313" key="2">
    <source>
        <dbReference type="EMBL" id="GGU40180.1"/>
    </source>
</evidence>
<reference evidence="2" key="1">
    <citation type="journal article" date="2014" name="Int. J. Syst. Evol. Microbiol.">
        <title>Complete genome sequence of Corynebacterium casei LMG S-19264T (=DSM 44701T), isolated from a smear-ripened cheese.</title>
        <authorList>
            <consortium name="US DOE Joint Genome Institute (JGI-PGF)"/>
            <person name="Walter F."/>
            <person name="Albersmeier A."/>
            <person name="Kalinowski J."/>
            <person name="Ruckert C."/>
        </authorList>
    </citation>
    <scope>NUCLEOTIDE SEQUENCE</scope>
    <source>
        <strain evidence="2">JCM 4391</strain>
    </source>
</reference>
<comment type="caution">
    <text evidence="2">The sequence shown here is derived from an EMBL/GenBank/DDBJ whole genome shotgun (WGS) entry which is preliminary data.</text>
</comment>
<name>A0A918HX57_9ACTN</name>
<reference evidence="2" key="2">
    <citation type="submission" date="2020-09" db="EMBL/GenBank/DDBJ databases">
        <authorList>
            <person name="Sun Q."/>
            <person name="Ohkuma M."/>
        </authorList>
    </citation>
    <scope>NUCLEOTIDE SEQUENCE</scope>
    <source>
        <strain evidence="2">JCM 4391</strain>
    </source>
</reference>
<accession>A0A918HX57</accession>
<sequence length="45" mass="4635">MTVGAAILPLTDFFARGGHRTGAGAGPVEEAAPAWRATLRDRAAQ</sequence>
<proteinExistence type="predicted"/>